<dbReference type="InterPro" id="IPR002401">
    <property type="entry name" value="Cyt_P450_E_grp-I"/>
</dbReference>
<dbReference type="Gene3D" id="1.10.630.10">
    <property type="entry name" value="Cytochrome P450"/>
    <property type="match status" value="1"/>
</dbReference>
<dbReference type="Proteomes" id="UP001341840">
    <property type="component" value="Unassembled WGS sequence"/>
</dbReference>
<sequence length="218" mass="24762">MLNQPKILQKAIEELDNVVGRERLVQESDIPKLNYVKACLREGFRLHPIVDFNVPHVSMEDTIVANYFIPKGSHVLIRRQGIGHNPRVWDEPLKFKPERHLKKDGRELTLSEPNLELFTFGTGRRGCPASTLGTTVTVMLFARLVHGFTWIPPPNEPIIDLSELENITMKAKPLVALGKPRLPAKRVCSRSDNSDLHQPCSCILNMVLELETDLPWFS</sequence>
<protein>
    <recommendedName>
        <fullName evidence="4">Cytochrome P450</fullName>
    </recommendedName>
</protein>
<dbReference type="EMBL" id="JASCZI010273591">
    <property type="protein sequence ID" value="MED6225065.1"/>
    <property type="molecule type" value="Genomic_DNA"/>
</dbReference>
<evidence type="ECO:0000313" key="3">
    <source>
        <dbReference type="Proteomes" id="UP001341840"/>
    </source>
</evidence>
<dbReference type="PRINTS" id="PR00463">
    <property type="entry name" value="EP450I"/>
</dbReference>
<organism evidence="2 3">
    <name type="scientific">Stylosanthes scabra</name>
    <dbReference type="NCBI Taxonomy" id="79078"/>
    <lineage>
        <taxon>Eukaryota</taxon>
        <taxon>Viridiplantae</taxon>
        <taxon>Streptophyta</taxon>
        <taxon>Embryophyta</taxon>
        <taxon>Tracheophyta</taxon>
        <taxon>Spermatophyta</taxon>
        <taxon>Magnoliopsida</taxon>
        <taxon>eudicotyledons</taxon>
        <taxon>Gunneridae</taxon>
        <taxon>Pentapetalae</taxon>
        <taxon>rosids</taxon>
        <taxon>fabids</taxon>
        <taxon>Fabales</taxon>
        <taxon>Fabaceae</taxon>
        <taxon>Papilionoideae</taxon>
        <taxon>50 kb inversion clade</taxon>
        <taxon>dalbergioids sensu lato</taxon>
        <taxon>Dalbergieae</taxon>
        <taxon>Pterocarpus clade</taxon>
        <taxon>Stylosanthes</taxon>
    </lineage>
</organism>
<accession>A0ABU6ZSU6</accession>
<dbReference type="Pfam" id="PF00067">
    <property type="entry name" value="p450"/>
    <property type="match status" value="1"/>
</dbReference>
<keyword evidence="1" id="KW-0479">Metal-binding</keyword>
<keyword evidence="1" id="KW-0503">Monooxygenase</keyword>
<dbReference type="PROSITE" id="PS00086">
    <property type="entry name" value="CYTOCHROME_P450"/>
    <property type="match status" value="1"/>
</dbReference>
<dbReference type="PANTHER" id="PTHR47949:SF4">
    <property type="entry name" value="TYROSINE N-MONOOXYGENASE"/>
    <property type="match status" value="1"/>
</dbReference>
<comment type="similarity">
    <text evidence="1">Belongs to the cytochrome P450 family.</text>
</comment>
<reference evidence="2 3" key="1">
    <citation type="journal article" date="2023" name="Plants (Basel)">
        <title>Bridging the Gap: Combining Genomics and Transcriptomics Approaches to Understand Stylosanthes scabra, an Orphan Legume from the Brazilian Caatinga.</title>
        <authorList>
            <person name="Ferreira-Neto J.R.C."/>
            <person name="da Silva M.D."/>
            <person name="Binneck E."/>
            <person name="de Melo N.F."/>
            <person name="da Silva R.H."/>
            <person name="de Melo A.L.T.M."/>
            <person name="Pandolfi V."/>
            <person name="Bustamante F.O."/>
            <person name="Brasileiro-Vidal A.C."/>
            <person name="Benko-Iseppon A.M."/>
        </authorList>
    </citation>
    <scope>NUCLEOTIDE SEQUENCE [LARGE SCALE GENOMIC DNA]</scope>
    <source>
        <tissue evidence="2">Leaves</tissue>
    </source>
</reference>
<name>A0ABU6ZSU6_9FABA</name>
<evidence type="ECO:0008006" key="4">
    <source>
        <dbReference type="Google" id="ProtNLM"/>
    </source>
</evidence>
<dbReference type="PANTHER" id="PTHR47949">
    <property type="entry name" value="CYTOCHROME P450 703A2-RELATED-RELATED"/>
    <property type="match status" value="1"/>
</dbReference>
<evidence type="ECO:0000256" key="1">
    <source>
        <dbReference type="RuleBase" id="RU000461"/>
    </source>
</evidence>
<comment type="caution">
    <text evidence="2">The sequence shown here is derived from an EMBL/GenBank/DDBJ whole genome shotgun (WGS) entry which is preliminary data.</text>
</comment>
<dbReference type="SUPFAM" id="SSF48264">
    <property type="entry name" value="Cytochrome P450"/>
    <property type="match status" value="1"/>
</dbReference>
<dbReference type="InterPro" id="IPR051382">
    <property type="entry name" value="CYP450_AA/FA_Hydroxylases"/>
</dbReference>
<gene>
    <name evidence="2" type="ORF">PIB30_090243</name>
</gene>
<dbReference type="InterPro" id="IPR036396">
    <property type="entry name" value="Cyt_P450_sf"/>
</dbReference>
<dbReference type="InterPro" id="IPR001128">
    <property type="entry name" value="Cyt_P450"/>
</dbReference>
<proteinExistence type="inferred from homology"/>
<keyword evidence="1" id="KW-0349">Heme</keyword>
<evidence type="ECO:0000313" key="2">
    <source>
        <dbReference type="EMBL" id="MED6225065.1"/>
    </source>
</evidence>
<dbReference type="InterPro" id="IPR017972">
    <property type="entry name" value="Cyt_P450_CS"/>
</dbReference>
<keyword evidence="1" id="KW-0560">Oxidoreductase</keyword>
<keyword evidence="3" id="KW-1185">Reference proteome</keyword>
<keyword evidence="1" id="KW-0408">Iron</keyword>